<comment type="caution">
    <text evidence="1">The sequence shown here is derived from an EMBL/GenBank/DDBJ whole genome shotgun (WGS) entry which is preliminary data.</text>
</comment>
<protein>
    <recommendedName>
        <fullName evidence="3">SnoaL-like domain-containing protein</fullName>
    </recommendedName>
</protein>
<evidence type="ECO:0008006" key="3">
    <source>
        <dbReference type="Google" id="ProtNLM"/>
    </source>
</evidence>
<evidence type="ECO:0000313" key="1">
    <source>
        <dbReference type="EMBL" id="KAL2610088.1"/>
    </source>
</evidence>
<dbReference type="EMBL" id="JBHFFA010000008">
    <property type="protein sequence ID" value="KAL2610088.1"/>
    <property type="molecule type" value="Genomic_DNA"/>
</dbReference>
<dbReference type="AlphaFoldDB" id="A0ABD1XMB3"/>
<evidence type="ECO:0000313" key="2">
    <source>
        <dbReference type="Proteomes" id="UP001605036"/>
    </source>
</evidence>
<accession>A0ABD1XMB3</accession>
<organism evidence="1 2">
    <name type="scientific">Riccia fluitans</name>
    <dbReference type="NCBI Taxonomy" id="41844"/>
    <lineage>
        <taxon>Eukaryota</taxon>
        <taxon>Viridiplantae</taxon>
        <taxon>Streptophyta</taxon>
        <taxon>Embryophyta</taxon>
        <taxon>Marchantiophyta</taxon>
        <taxon>Marchantiopsida</taxon>
        <taxon>Marchantiidae</taxon>
        <taxon>Marchantiales</taxon>
        <taxon>Ricciaceae</taxon>
        <taxon>Riccia</taxon>
    </lineage>
</organism>
<proteinExistence type="predicted"/>
<gene>
    <name evidence="1" type="ORF">R1flu_028661</name>
</gene>
<keyword evidence="2" id="KW-1185">Reference proteome</keyword>
<sequence>METIDRLVQGEETNSGDGVIIEKIPTLQSMAIQPVVPTWLPRPPTIGFEELSLLTRDEVFSHLKFDRLKTEGILFIDGSVFARGTAGPQGQLPINVSREGLKEYLVFPGSEDSSRVVTASVIEAEFLCRTGQKSLKDAWTTVVCWFDYQNAQLRNEGWFIHELVFFSSQGREDGKLLDL</sequence>
<reference evidence="1 2" key="1">
    <citation type="submission" date="2024-09" db="EMBL/GenBank/DDBJ databases">
        <title>Chromosome-scale assembly of Riccia fluitans.</title>
        <authorList>
            <person name="Paukszto L."/>
            <person name="Sawicki J."/>
            <person name="Karawczyk K."/>
            <person name="Piernik-Szablinska J."/>
            <person name="Szczecinska M."/>
            <person name="Mazdziarz M."/>
        </authorList>
    </citation>
    <scope>NUCLEOTIDE SEQUENCE [LARGE SCALE GENOMIC DNA]</scope>
    <source>
        <strain evidence="1">Rf_01</strain>
        <tissue evidence="1">Aerial parts of the thallus</tissue>
    </source>
</reference>
<name>A0ABD1XMB3_9MARC</name>
<dbReference type="Proteomes" id="UP001605036">
    <property type="component" value="Unassembled WGS sequence"/>
</dbReference>